<feature type="domain" description="Beta-lactamase-related" evidence="2">
    <location>
        <begin position="23"/>
        <end position="308"/>
    </location>
</feature>
<dbReference type="GO" id="GO:0016787">
    <property type="term" value="F:hydrolase activity"/>
    <property type="evidence" value="ECO:0007669"/>
    <property type="project" value="UniProtKB-KW"/>
</dbReference>
<dbReference type="SUPFAM" id="SSF56601">
    <property type="entry name" value="beta-lactamase/transpeptidase-like"/>
    <property type="match status" value="1"/>
</dbReference>
<evidence type="ECO:0000259" key="2">
    <source>
        <dbReference type="Pfam" id="PF00144"/>
    </source>
</evidence>
<dbReference type="Proteomes" id="UP001056730">
    <property type="component" value="Chromosome"/>
</dbReference>
<sequence>MGILPMLSEKASNIFKMLEAAVVREDTPGFAAFYMENQDSQTIYGGTIDDVEEVTSSSLYDLASLTKVVGTTTRILQLIDREEISLPDSIGHFFPVLTELKITIEDLLLHRAGFPADFTDKTDFSQDFFWNFLKKIDLPLPNERHMIYSDIGYLLLGEIIEKIDGCRLEESFYTHIFEPLGMVSTTYFPDESSAVPTEITLSRGKIKGIVHDGKAYLWEKEAGHAGLFSTIGDLETFVRAVFSGDILSDEMLTTLQTFEVSGRTLGWLSRGAGQLYHTGFTGGVICLDLLQMRALVVLSNRTYPNRENKSYICVRQDIIEKFFESEI</sequence>
<dbReference type="Pfam" id="PF00144">
    <property type="entry name" value="Beta-lactamase"/>
    <property type="match status" value="1"/>
</dbReference>
<evidence type="ECO:0000256" key="1">
    <source>
        <dbReference type="ARBA" id="ARBA00022801"/>
    </source>
</evidence>
<evidence type="ECO:0000313" key="3">
    <source>
        <dbReference type="EMBL" id="USJ20189.1"/>
    </source>
</evidence>
<keyword evidence="1" id="KW-0378">Hydrolase</keyword>
<dbReference type="EMBL" id="CP086395">
    <property type="protein sequence ID" value="USJ20189.1"/>
    <property type="molecule type" value="Genomic_DNA"/>
</dbReference>
<dbReference type="Gene3D" id="3.40.710.10">
    <property type="entry name" value="DD-peptidase/beta-lactamase superfamily"/>
    <property type="match status" value="1"/>
</dbReference>
<accession>A0A9Q8Y263</accession>
<dbReference type="KEGG" id="lfo:LMK00_10295"/>
<protein>
    <submittedName>
        <fullName evidence="3">Beta-lactamase family protein</fullName>
    </submittedName>
</protein>
<dbReference type="PANTHER" id="PTHR43283:SF11">
    <property type="entry name" value="BETA-LACTAMASE-RELATED DOMAIN-CONTAINING PROTEIN"/>
    <property type="match status" value="1"/>
</dbReference>
<proteinExistence type="predicted"/>
<reference evidence="3" key="1">
    <citation type="journal article" date="2022" name="Front. Microbiol.">
        <title>Feed Insects as a Reservoir of Granadaene-Producing Lactococci.</title>
        <authorList>
            <person name="Neuzil-Bunesova V."/>
            <person name="Ramirez Garcia A."/>
            <person name="Modrackova N."/>
            <person name="Makovska M."/>
            <person name="Sabolova M."/>
            <person name="Sproer C."/>
            <person name="Bunk B."/>
            <person name="Blom J."/>
            <person name="Schwab C."/>
        </authorList>
    </citation>
    <scope>NUCLEOTIDE SEQUENCE</scope>
    <source>
        <strain evidence="3">I4/6O</strain>
    </source>
</reference>
<dbReference type="InterPro" id="IPR050789">
    <property type="entry name" value="Diverse_Enzym_Activities"/>
</dbReference>
<gene>
    <name evidence="3" type="ORF">LMK00_10295</name>
</gene>
<dbReference type="RefSeq" id="WP_249641648.1">
    <property type="nucleotide sequence ID" value="NZ_CP086395.1"/>
</dbReference>
<name>A0A9Q8Y263_9LACT</name>
<evidence type="ECO:0000313" key="4">
    <source>
        <dbReference type="Proteomes" id="UP001056730"/>
    </source>
</evidence>
<dbReference type="InterPro" id="IPR001466">
    <property type="entry name" value="Beta-lactam-related"/>
</dbReference>
<organism evidence="3 4">
    <name type="scientific">Lactococcus formosensis</name>
    <dbReference type="NCBI Taxonomy" id="1281486"/>
    <lineage>
        <taxon>Bacteria</taxon>
        <taxon>Bacillati</taxon>
        <taxon>Bacillota</taxon>
        <taxon>Bacilli</taxon>
        <taxon>Lactobacillales</taxon>
        <taxon>Streptococcaceae</taxon>
        <taxon>Lactococcus</taxon>
    </lineage>
</organism>
<dbReference type="PANTHER" id="PTHR43283">
    <property type="entry name" value="BETA-LACTAMASE-RELATED"/>
    <property type="match status" value="1"/>
</dbReference>
<dbReference type="AlphaFoldDB" id="A0A9Q8Y263"/>
<dbReference type="InterPro" id="IPR012338">
    <property type="entry name" value="Beta-lactam/transpept-like"/>
</dbReference>